<proteinExistence type="predicted"/>
<reference evidence="1" key="1">
    <citation type="submission" date="2019-08" db="EMBL/GenBank/DDBJ databases">
        <authorList>
            <person name="Kucharzyk K."/>
            <person name="Murdoch R.W."/>
            <person name="Higgins S."/>
            <person name="Loffler F."/>
        </authorList>
    </citation>
    <scope>NUCLEOTIDE SEQUENCE</scope>
</reference>
<dbReference type="EMBL" id="VSSQ01041582">
    <property type="protein sequence ID" value="MPM95041.1"/>
    <property type="molecule type" value="Genomic_DNA"/>
</dbReference>
<protein>
    <submittedName>
        <fullName evidence="1">Uncharacterized protein</fullName>
    </submittedName>
</protein>
<sequence length="45" mass="4899">MNRDIEPEEGPYCCPIAACPHNVPQGECAVNGMCDYDPAEGDEEE</sequence>
<gene>
    <name evidence="1" type="ORF">SDC9_142192</name>
</gene>
<comment type="caution">
    <text evidence="1">The sequence shown here is derived from an EMBL/GenBank/DDBJ whole genome shotgun (WGS) entry which is preliminary data.</text>
</comment>
<name>A0A645E0F9_9ZZZZ</name>
<accession>A0A645E0F9</accession>
<evidence type="ECO:0000313" key="1">
    <source>
        <dbReference type="EMBL" id="MPM95041.1"/>
    </source>
</evidence>
<organism evidence="1">
    <name type="scientific">bioreactor metagenome</name>
    <dbReference type="NCBI Taxonomy" id="1076179"/>
    <lineage>
        <taxon>unclassified sequences</taxon>
        <taxon>metagenomes</taxon>
        <taxon>ecological metagenomes</taxon>
    </lineage>
</organism>
<dbReference type="AlphaFoldDB" id="A0A645E0F9"/>